<name>A0A3G7TVR6_9PSED</name>
<evidence type="ECO:0000256" key="1">
    <source>
        <dbReference type="SAM" id="Phobius"/>
    </source>
</evidence>
<evidence type="ECO:0000313" key="3">
    <source>
        <dbReference type="Proteomes" id="UP000268048"/>
    </source>
</evidence>
<protein>
    <submittedName>
        <fullName evidence="2">YD repeat protein</fullName>
    </submittedName>
</protein>
<keyword evidence="1" id="KW-1133">Transmembrane helix</keyword>
<evidence type="ECO:0000313" key="2">
    <source>
        <dbReference type="EMBL" id="AZE50366.1"/>
    </source>
</evidence>
<proteinExistence type="predicted"/>
<organism evidence="2 3">
    <name type="scientific">Pseudomonas chlororaphis</name>
    <dbReference type="NCBI Taxonomy" id="587753"/>
    <lineage>
        <taxon>Bacteria</taxon>
        <taxon>Pseudomonadati</taxon>
        <taxon>Pseudomonadota</taxon>
        <taxon>Gammaproteobacteria</taxon>
        <taxon>Pseudomonadales</taxon>
        <taxon>Pseudomonadaceae</taxon>
        <taxon>Pseudomonas</taxon>
    </lineage>
</organism>
<dbReference type="EMBL" id="CP027753">
    <property type="protein sequence ID" value="AZE50366.1"/>
    <property type="molecule type" value="Genomic_DNA"/>
</dbReference>
<keyword evidence="1" id="KW-0812">Transmembrane</keyword>
<dbReference type="AlphaFoldDB" id="A0A3G7TVR6"/>
<keyword evidence="1" id="KW-0472">Membrane</keyword>
<feature type="transmembrane region" description="Helical" evidence="1">
    <location>
        <begin position="111"/>
        <end position="135"/>
    </location>
</feature>
<dbReference type="Proteomes" id="UP000268048">
    <property type="component" value="Chromosome"/>
</dbReference>
<dbReference type="RefSeq" id="WP_124321807.1">
    <property type="nucleotide sequence ID" value="NZ_CP027753.1"/>
</dbReference>
<sequence length="330" mass="35493">MKKVKSNASKNQLQALDNPGAVRVNEPFLPTQPQELRESVPRASIIGFNGQLFDSISGTYLLGNGYRAYSPTMRAFYSPDSLSPFGAGGVSRYQYCNLNPVNYTDPSGHSVVGTAIGIIAALSAVTGAVSVGLEIGKQVHSQSDPEYSAYLRELAIGFGTASAVLGVVASVAGIARFAAARAAARAKAGRTLQEMVARGRLRTILERNVPTDAADNFQYLPYRSGRIESITLNNSTQYMATEELTGCAITVSRSWGATKVSHVAANVMDNRFWRLMHPAQNILREEMYGSIGRFAGARSGDTWAFGFQSLTRPSAYLPPVRSGAPIVLSW</sequence>
<gene>
    <name evidence="2" type="ORF">C4K04_4711</name>
</gene>
<reference evidence="2 3" key="1">
    <citation type="submission" date="2018-03" db="EMBL/GenBank/DDBJ databases">
        <title>Diversity of phytobeneficial traits revealed by whole-genome analysis of worldwide-isolated phenazine-producing Pseudomonas spp.</title>
        <authorList>
            <person name="Biessy A."/>
            <person name="Novinscak A."/>
            <person name="Blom J."/>
            <person name="Leger G."/>
            <person name="Thomashow L.S."/>
            <person name="Cazorla F.M."/>
            <person name="Josic D."/>
            <person name="Filion M."/>
        </authorList>
    </citation>
    <scope>NUCLEOTIDE SEQUENCE [LARGE SCALE GENOMIC DNA]</scope>
    <source>
        <strain evidence="2 3">B25</strain>
    </source>
</reference>
<accession>A0A3G7TVR6</accession>
<dbReference type="NCBIfam" id="TIGR03696">
    <property type="entry name" value="Rhs_assc_core"/>
    <property type="match status" value="1"/>
</dbReference>
<feature type="transmembrane region" description="Helical" evidence="1">
    <location>
        <begin position="155"/>
        <end position="179"/>
    </location>
</feature>
<dbReference type="Gene3D" id="2.180.10.10">
    <property type="entry name" value="RHS repeat-associated core"/>
    <property type="match status" value="1"/>
</dbReference>
<dbReference type="InterPro" id="IPR022385">
    <property type="entry name" value="Rhs_assc_core"/>
</dbReference>